<feature type="transmembrane region" description="Helical" evidence="1">
    <location>
        <begin position="38"/>
        <end position="56"/>
    </location>
</feature>
<keyword evidence="3" id="KW-1185">Reference proteome</keyword>
<accession>A0A7Y0AX01</accession>
<dbReference type="RefSeq" id="WP_169591336.1">
    <property type="nucleotide sequence ID" value="NZ_JABBGK010000002.1"/>
</dbReference>
<name>A0A7Y0AX01_9HYPH</name>
<evidence type="ECO:0000313" key="2">
    <source>
        <dbReference type="EMBL" id="NML75056.1"/>
    </source>
</evidence>
<keyword evidence="1" id="KW-0812">Transmembrane</keyword>
<sequence>MPTLKEVEIYLNGLWLLFRQDAKGFSFLDFSDRGAMRSFWAVFFALPTTMLSFLWWRSMYLKGMPDGVDVGALFFFRLGLVEIANWIVPLVLAGLLCWMLGIGSRFLAIVVVSNWLALPVSYAYALLILAMILVPSLSGLVAILSYGLALTLIIALFRILRMLIGDHSLTIATVVMVLLVPTMILSELLERYLDVYPG</sequence>
<keyword evidence="1" id="KW-1133">Transmembrane helix</keyword>
<feature type="transmembrane region" description="Helical" evidence="1">
    <location>
        <begin position="169"/>
        <end position="189"/>
    </location>
</feature>
<comment type="caution">
    <text evidence="2">The sequence shown here is derived from an EMBL/GenBank/DDBJ whole genome shotgun (WGS) entry which is preliminary data.</text>
</comment>
<dbReference type="Proteomes" id="UP000541470">
    <property type="component" value="Unassembled WGS sequence"/>
</dbReference>
<feature type="transmembrane region" description="Helical" evidence="1">
    <location>
        <begin position="106"/>
        <end position="133"/>
    </location>
</feature>
<feature type="transmembrane region" description="Helical" evidence="1">
    <location>
        <begin position="76"/>
        <end position="99"/>
    </location>
</feature>
<evidence type="ECO:0000313" key="3">
    <source>
        <dbReference type="Proteomes" id="UP000541470"/>
    </source>
</evidence>
<organism evidence="2 3">
    <name type="scientific">Rhizobium terricola</name>
    <dbReference type="NCBI Taxonomy" id="2728849"/>
    <lineage>
        <taxon>Bacteria</taxon>
        <taxon>Pseudomonadati</taxon>
        <taxon>Pseudomonadota</taxon>
        <taxon>Alphaproteobacteria</taxon>
        <taxon>Hyphomicrobiales</taxon>
        <taxon>Rhizobiaceae</taxon>
        <taxon>Rhizobium/Agrobacterium group</taxon>
        <taxon>Rhizobium</taxon>
    </lineage>
</organism>
<dbReference type="EMBL" id="JABBGK010000002">
    <property type="protein sequence ID" value="NML75056.1"/>
    <property type="molecule type" value="Genomic_DNA"/>
</dbReference>
<reference evidence="2 3" key="1">
    <citation type="submission" date="2020-04" db="EMBL/GenBank/DDBJ databases">
        <title>Rhizobium sp. S-51 isolated from soil.</title>
        <authorList>
            <person name="Dahal R.H."/>
        </authorList>
    </citation>
    <scope>NUCLEOTIDE SEQUENCE [LARGE SCALE GENOMIC DNA]</scope>
    <source>
        <strain evidence="2 3">S-51</strain>
    </source>
</reference>
<gene>
    <name evidence="2" type="ORF">HHL25_13070</name>
</gene>
<keyword evidence="1" id="KW-0472">Membrane</keyword>
<proteinExistence type="predicted"/>
<evidence type="ECO:0000256" key="1">
    <source>
        <dbReference type="SAM" id="Phobius"/>
    </source>
</evidence>
<feature type="transmembrane region" description="Helical" evidence="1">
    <location>
        <begin position="139"/>
        <end position="157"/>
    </location>
</feature>
<protein>
    <recommendedName>
        <fullName evidence="4">Yip1 domain-containing protein</fullName>
    </recommendedName>
</protein>
<dbReference type="AlphaFoldDB" id="A0A7Y0AX01"/>
<evidence type="ECO:0008006" key="4">
    <source>
        <dbReference type="Google" id="ProtNLM"/>
    </source>
</evidence>